<name>A0A4Y1ZPM1_ARAVE</name>
<accession>A0A4Y1ZPM1</accession>
<feature type="non-terminal residue" evidence="1">
    <location>
        <position position="23"/>
    </location>
</feature>
<dbReference type="AlphaFoldDB" id="A0A4Y1ZPM1"/>
<organism evidence="1 2">
    <name type="scientific">Araneus ventricosus</name>
    <name type="common">Orbweaver spider</name>
    <name type="synonym">Epeira ventricosa</name>
    <dbReference type="NCBI Taxonomy" id="182803"/>
    <lineage>
        <taxon>Eukaryota</taxon>
        <taxon>Metazoa</taxon>
        <taxon>Ecdysozoa</taxon>
        <taxon>Arthropoda</taxon>
        <taxon>Chelicerata</taxon>
        <taxon>Arachnida</taxon>
        <taxon>Araneae</taxon>
        <taxon>Araneomorphae</taxon>
        <taxon>Entelegynae</taxon>
        <taxon>Araneoidea</taxon>
        <taxon>Araneidae</taxon>
        <taxon>Araneus</taxon>
    </lineage>
</organism>
<proteinExistence type="predicted"/>
<keyword evidence="2" id="KW-1185">Reference proteome</keyword>
<gene>
    <name evidence="1" type="ORF">AVEN_168461_1</name>
</gene>
<protein>
    <submittedName>
        <fullName evidence="1">Uncharacterized protein</fullName>
    </submittedName>
</protein>
<dbReference type="EMBL" id="BGPR01152047">
    <property type="protein sequence ID" value="GBL61833.1"/>
    <property type="molecule type" value="Genomic_DNA"/>
</dbReference>
<evidence type="ECO:0000313" key="2">
    <source>
        <dbReference type="Proteomes" id="UP000499080"/>
    </source>
</evidence>
<evidence type="ECO:0000313" key="1">
    <source>
        <dbReference type="EMBL" id="GBL61833.1"/>
    </source>
</evidence>
<reference evidence="1 2" key="1">
    <citation type="journal article" date="2019" name="Sci. Rep.">
        <title>Orb-weaving spider Araneus ventricosus genome elucidates the spidroin gene catalogue.</title>
        <authorList>
            <person name="Kono N."/>
            <person name="Nakamura H."/>
            <person name="Ohtoshi R."/>
            <person name="Moran D.A.P."/>
            <person name="Shinohara A."/>
            <person name="Yoshida Y."/>
            <person name="Fujiwara M."/>
            <person name="Mori M."/>
            <person name="Tomita M."/>
            <person name="Arakawa K."/>
        </authorList>
    </citation>
    <scope>NUCLEOTIDE SEQUENCE [LARGE SCALE GENOMIC DNA]</scope>
</reference>
<sequence length="23" mass="2380">MTSPASAKRANDIVRFPAFGVSG</sequence>
<dbReference type="Proteomes" id="UP000499080">
    <property type="component" value="Unassembled WGS sequence"/>
</dbReference>
<comment type="caution">
    <text evidence="1">The sequence shown here is derived from an EMBL/GenBank/DDBJ whole genome shotgun (WGS) entry which is preliminary data.</text>
</comment>